<evidence type="ECO:0000256" key="2">
    <source>
        <dbReference type="SAM" id="MobiDB-lite"/>
    </source>
</evidence>
<dbReference type="SUPFAM" id="SSF55545">
    <property type="entry name" value="beta-N-acetylhexosaminidase-like domain"/>
    <property type="match status" value="1"/>
</dbReference>
<dbReference type="PANTHER" id="PTHR43308">
    <property type="entry name" value="OUTER MEMBRANE PROTEIN ALPHA-RELATED"/>
    <property type="match status" value="1"/>
</dbReference>
<dbReference type="PANTHER" id="PTHR43308:SF5">
    <property type="entry name" value="S-LAYER PROTEIN _ PEPTIDOGLYCAN ENDO-BETA-N-ACETYLGLUCOSAMINIDASE"/>
    <property type="match status" value="1"/>
</dbReference>
<gene>
    <name evidence="5" type="ORF">J2Z66_001750</name>
</gene>
<dbReference type="InterPro" id="IPR051465">
    <property type="entry name" value="Cell_Envelope_Struct_Comp"/>
</dbReference>
<evidence type="ECO:0000313" key="5">
    <source>
        <dbReference type="EMBL" id="MBP1990152.1"/>
    </source>
</evidence>
<proteinExistence type="predicted"/>
<dbReference type="SUPFAM" id="SSF49785">
    <property type="entry name" value="Galactose-binding domain-like"/>
    <property type="match status" value="2"/>
</dbReference>
<dbReference type="PROSITE" id="PS51272">
    <property type="entry name" value="SLH"/>
    <property type="match status" value="3"/>
</dbReference>
<dbReference type="Gene3D" id="3.30.379.10">
    <property type="entry name" value="Chitobiase/beta-hexosaminidase domain 2-like"/>
    <property type="match status" value="1"/>
</dbReference>
<dbReference type="RefSeq" id="WP_209970947.1">
    <property type="nucleotide sequence ID" value="NZ_JAGGLB010000004.1"/>
</dbReference>
<accession>A0ABS4IRG7</accession>
<protein>
    <recommendedName>
        <fullName evidence="4">SLH domain-containing protein</fullName>
    </recommendedName>
</protein>
<dbReference type="InterPro" id="IPR001119">
    <property type="entry name" value="SLH_dom"/>
</dbReference>
<dbReference type="Proteomes" id="UP001519287">
    <property type="component" value="Unassembled WGS sequence"/>
</dbReference>
<dbReference type="Pfam" id="PF00395">
    <property type="entry name" value="SLH"/>
    <property type="match status" value="3"/>
</dbReference>
<feature type="domain" description="SLH" evidence="4">
    <location>
        <begin position="169"/>
        <end position="232"/>
    </location>
</feature>
<comment type="caution">
    <text evidence="5">The sequence shown here is derived from an EMBL/GenBank/DDBJ whole genome shotgun (WGS) entry which is preliminary data.</text>
</comment>
<evidence type="ECO:0000313" key="6">
    <source>
        <dbReference type="Proteomes" id="UP001519287"/>
    </source>
</evidence>
<feature type="region of interest" description="Disordered" evidence="2">
    <location>
        <begin position="420"/>
        <end position="452"/>
    </location>
</feature>
<evidence type="ECO:0000259" key="4">
    <source>
        <dbReference type="PROSITE" id="PS51272"/>
    </source>
</evidence>
<name>A0ABS4IRG7_9BACL</name>
<keyword evidence="6" id="KW-1185">Reference proteome</keyword>
<feature type="signal peptide" evidence="3">
    <location>
        <begin position="1"/>
        <end position="26"/>
    </location>
</feature>
<evidence type="ECO:0000256" key="1">
    <source>
        <dbReference type="ARBA" id="ARBA00022801"/>
    </source>
</evidence>
<dbReference type="EMBL" id="JAGGLB010000004">
    <property type="protein sequence ID" value="MBP1990152.1"/>
    <property type="molecule type" value="Genomic_DNA"/>
</dbReference>
<dbReference type="Gene3D" id="2.60.120.260">
    <property type="entry name" value="Galactose-binding domain-like"/>
    <property type="match status" value="3"/>
</dbReference>
<feature type="compositionally biased region" description="Polar residues" evidence="2">
    <location>
        <begin position="433"/>
        <end position="442"/>
    </location>
</feature>
<evidence type="ECO:0000256" key="3">
    <source>
        <dbReference type="SAM" id="SignalP"/>
    </source>
</evidence>
<dbReference type="InterPro" id="IPR032287">
    <property type="entry name" value="DUF4838"/>
</dbReference>
<feature type="domain" description="SLH" evidence="4">
    <location>
        <begin position="46"/>
        <end position="109"/>
    </location>
</feature>
<reference evidence="5 6" key="1">
    <citation type="submission" date="2021-03" db="EMBL/GenBank/DDBJ databases">
        <title>Genomic Encyclopedia of Type Strains, Phase IV (KMG-IV): sequencing the most valuable type-strain genomes for metagenomic binning, comparative biology and taxonomic classification.</title>
        <authorList>
            <person name="Goeker M."/>
        </authorList>
    </citation>
    <scope>NUCLEOTIDE SEQUENCE [LARGE SCALE GENOMIC DNA]</scope>
    <source>
        <strain evidence="5 6">DSM 26048</strain>
    </source>
</reference>
<feature type="domain" description="SLH" evidence="4">
    <location>
        <begin position="110"/>
        <end position="168"/>
    </location>
</feature>
<sequence>MRLKKRAQLSILLIICLLGLSFNSFVSPVSTASAANVDADSSTVSSASKSVSDIKGHWAEASIQKWLDSGWVSGYANGKFEPNRNVTRGEMLALINRSFGFEEKAEVHFEDLSIKDWEHDDVAKAIQAGYVEGYENNTIRSKSIVNREEAAVMIARVLHIGDQTAEVNASAFTDESKLSVWSKASIHALVSQSVINGYPDGSFRPAAALTRAETVAMLERALTAAKLTQATKYDEPGVYGTADKVTTINGDVVISKPGVVLDNYVILGDLTLAAGIGEGEVSLRRVSVKGNTNVQGGGVNSIHLVDSTLLHVIIDKKAGSVRVVAEGTTSVERVTLLSAAILEETDLTGQGFIKVLFSDKLAVNSLITLIGEFNDVQIDSRNSEVHLQKGSLIHKLILNAVAKFLGQGTIQTAEIREAAKGSTFERQPENHKSSGTAVGTLTNNPGSNPPDPDSLTIVGSNQPNAVVLVSPGASTQIQDAAQLLVSYIEKSTGVQLAVYTVGDTNIPSGGTRVYIDSIAPGSEADVNGLLQNLDEDGFVIFPKLASNSISIIGPTSWGTEYGVDEFLERYVGVRWLLPGPDGEDVPQVSTLVVAPGSVREEPAFISRKFFGIETVATNVEWSRRNRMNDKIHFHHNLSSLFDPQVFANHPEYYPGGVVPASIHGWQPCMNEVTAEAAIERIKAYFLQHPDEISYSLGINDNSNFCEANPANASYPNPPLLNSVGYLDMSNVYYAWVNAIVEGVLEDYPDKYFGLLAYWNVFDPPTAVTLNSRVIPYITDDRMSWTDPVKGAAGHQQTDLWQEKATNLAFYEYLYGFPYSVPRVYFHRMAENYAYSETNGVIAHVAELFPNFGEGPKPWLSAKLQWDPNQDVDALLNEWYVRAVGEEAAPYLKSYYDHWEQFWTDRIFSSEWYLNWADSPNRNNFMNLYDYSYLAEVTDEDLSLSRSLMEQVVQHAQTDEQVTRAGLLLRAFEYYEASSLGYMRKSKIDAPASLAEALDMVTELSIAMEMADKQTALNLESKSDPILYLTSNPIKGTFGWNGTQPGLLSSLLQWLKTAPSGEAESFKTQLAAMAQEAEQPAEHPYLKSYALLLLSIINDAPNLVKNPSFELGEAGNPEEAWKWSHWQNEAGSFKRSSAVSYSGGYSIEASGVSPVGGLAQNVPLTNPGKYGALIRFYVPEDSETKGTVQWYINLRDSNNNIVDSVITVYMPANANKGKWVTMEAIFNVPASAVTAEYGAPIWSYGPGDKLYMDDMALYWLDPSAVEPVQVTSVAAQQGTIEVVFDRPLNAEPALADFSIVQQQQTINDGKTALSSVKEISPTAVSWDEATRTAVLTIPDPYAAFLEQSIIYSVSYQNRTAVSSNPLSLAGAANLTNLVQNASFEDGDAPWWYWKEGAGTLSRSSSVFKTGSHSLELDGVSFVGGPIQTMTVEPGLYEAVVYYYTPPGSATGASIQWGMNLRDSNNVITSSVITQKENVAASNGTWKMIETMFEVTAPTNQVQLIFPVWDLQPGEKVYLDDVALYRLDAPVVEQVEIESVEAQQGTVDVVFKHAPAEAPELSSFAVKQRINNGAAIVVTPTAVSWDEAARIATLTIPSHYAAYVEQNIVYSVSYESGAYIESSPYLVAAAENLVNLLQNGSFEAGDAPWWYWKEGPNGTMSRSDLVTRTDDYSLELNGVSSVGGPVQTVVVDPGFYEAVVYYYTPPGLVSGATMQWGMNLRDQGGVIVSSVVTDKERVDSSNGSWKMMEIVFEVKEPVNQVQLIFPAWDLQAGEKLYIDDVALYKLSGVQVN</sequence>
<dbReference type="InterPro" id="IPR008979">
    <property type="entry name" value="Galactose-bd-like_sf"/>
</dbReference>
<organism evidence="5 6">
    <name type="scientific">Paenibacillus eucommiae</name>
    <dbReference type="NCBI Taxonomy" id="1355755"/>
    <lineage>
        <taxon>Bacteria</taxon>
        <taxon>Bacillati</taxon>
        <taxon>Bacillota</taxon>
        <taxon>Bacilli</taxon>
        <taxon>Bacillales</taxon>
        <taxon>Paenibacillaceae</taxon>
        <taxon>Paenibacillus</taxon>
    </lineage>
</organism>
<dbReference type="Pfam" id="PF16126">
    <property type="entry name" value="DUF4838"/>
    <property type="match status" value="1"/>
</dbReference>
<dbReference type="InterPro" id="IPR029018">
    <property type="entry name" value="Hex-like_dom2"/>
</dbReference>
<feature type="chain" id="PRO_5045245627" description="SLH domain-containing protein" evidence="3">
    <location>
        <begin position="27"/>
        <end position="1790"/>
    </location>
</feature>
<keyword evidence="3" id="KW-0732">Signal</keyword>
<keyword evidence="1" id="KW-0378">Hydrolase</keyword>